<gene>
    <name evidence="1" type="ORF">GTOL_11796</name>
</gene>
<dbReference type="GO" id="GO:0016829">
    <property type="term" value="F:lyase activity"/>
    <property type="evidence" value="ECO:0007669"/>
    <property type="project" value="UniProtKB-KW"/>
</dbReference>
<evidence type="ECO:0000313" key="2">
    <source>
        <dbReference type="Proteomes" id="UP000742786"/>
    </source>
</evidence>
<organism evidence="1 2">
    <name type="scientific">Georgfuchsia toluolica</name>
    <dbReference type="NCBI Taxonomy" id="424218"/>
    <lineage>
        <taxon>Bacteria</taxon>
        <taxon>Pseudomonadati</taxon>
        <taxon>Pseudomonadota</taxon>
        <taxon>Betaproteobacteria</taxon>
        <taxon>Nitrosomonadales</taxon>
        <taxon>Sterolibacteriaceae</taxon>
        <taxon>Georgfuchsia</taxon>
    </lineage>
</organism>
<dbReference type="Proteomes" id="UP000742786">
    <property type="component" value="Unassembled WGS sequence"/>
</dbReference>
<dbReference type="RefSeq" id="WP_220635819.1">
    <property type="nucleotide sequence ID" value="NZ_CAJQUM010000001.1"/>
</dbReference>
<dbReference type="Pfam" id="PF16155">
    <property type="entry name" value="PnbB"/>
    <property type="match status" value="1"/>
</dbReference>
<dbReference type="AlphaFoldDB" id="A0A916N0G6"/>
<evidence type="ECO:0000313" key="1">
    <source>
        <dbReference type="EMBL" id="CAG4883913.1"/>
    </source>
</evidence>
<name>A0A916N0G6_9PROT</name>
<comment type="caution">
    <text evidence="1">The sequence shown here is derived from an EMBL/GenBank/DDBJ whole genome shotgun (WGS) entry which is preliminary data.</text>
</comment>
<dbReference type="EMBL" id="CAJQUM010000001">
    <property type="protein sequence ID" value="CAG4883913.1"/>
    <property type="molecule type" value="Genomic_DNA"/>
</dbReference>
<keyword evidence="1" id="KW-0456">Lyase</keyword>
<proteinExistence type="predicted"/>
<sequence>MTKQDVTEMIAQVTRRIAGLPIDAALGDLLNREFPTDGQLFKAIQAACAEGVAAGWMCQQEYGGIKFGRVVKPCPELHDFSIDVVDMAEVIGPHHRHPLGEIDMIMPLEGNARFDGHGAGWLVYGPDSAHKPTVSGGRAYVLYLLPEGAIEFTRQ</sequence>
<accession>A0A916N0G6</accession>
<dbReference type="InterPro" id="IPR032345">
    <property type="entry name" value="PnbB"/>
</dbReference>
<protein>
    <submittedName>
        <fullName evidence="1">p-hydroxylaminobenzoate lyase</fullName>
    </submittedName>
</protein>
<keyword evidence="2" id="KW-1185">Reference proteome</keyword>
<reference evidence="1" key="1">
    <citation type="submission" date="2021-04" db="EMBL/GenBank/DDBJ databases">
        <authorList>
            <person name="Hornung B."/>
        </authorList>
    </citation>
    <scope>NUCLEOTIDE SEQUENCE</scope>
    <source>
        <strain evidence="1">G5G6</strain>
    </source>
</reference>